<proteinExistence type="predicted"/>
<dbReference type="AlphaFoldDB" id="A0A075GDU7"/>
<dbReference type="GO" id="GO:0046872">
    <property type="term" value="F:metal ion binding"/>
    <property type="evidence" value="ECO:0007669"/>
    <property type="project" value="InterPro"/>
</dbReference>
<organism evidence="6">
    <name type="scientific">uncultured marine group II/III euryarchaeote KM3_155_G07</name>
    <dbReference type="NCBI Taxonomy" id="1457898"/>
    <lineage>
        <taxon>Archaea</taxon>
        <taxon>Methanobacteriati</taxon>
        <taxon>Methanobacteriota</taxon>
        <taxon>environmental samples</taxon>
    </lineage>
</organism>
<dbReference type="InterPro" id="IPR029052">
    <property type="entry name" value="Metallo-depent_PP-like"/>
</dbReference>
<name>A0A075GDU7_9EURY</name>
<dbReference type="EMBL" id="KF900644">
    <property type="protein sequence ID" value="AIF02246.1"/>
    <property type="molecule type" value="Genomic_DNA"/>
</dbReference>
<dbReference type="PANTHER" id="PTHR45867:SF3">
    <property type="entry name" value="ACID PHOSPHATASE TYPE 7"/>
    <property type="match status" value="1"/>
</dbReference>
<evidence type="ECO:0000259" key="4">
    <source>
        <dbReference type="Pfam" id="PF14008"/>
    </source>
</evidence>
<protein>
    <submittedName>
        <fullName evidence="6">Purple acid phosphatase</fullName>
    </submittedName>
</protein>
<reference evidence="6" key="1">
    <citation type="journal article" date="2014" name="Genome Biol. Evol.">
        <title>Pangenome evidence for extensive interdomain horizontal transfer affecting lineage core and shell genes in uncultured planktonic thaumarchaeota and euryarchaeota.</title>
        <authorList>
            <person name="Deschamps P."/>
            <person name="Zivanovic Y."/>
            <person name="Moreira D."/>
            <person name="Rodriguez-Valera F."/>
            <person name="Lopez-Garcia P."/>
        </authorList>
    </citation>
    <scope>NUCLEOTIDE SEQUENCE</scope>
</reference>
<accession>A0A075GDU7</accession>
<evidence type="ECO:0000259" key="5">
    <source>
        <dbReference type="Pfam" id="PF16656"/>
    </source>
</evidence>
<feature type="domain" description="Purple acid phosphatase C-terminal" evidence="4">
    <location>
        <begin position="368"/>
        <end position="424"/>
    </location>
</feature>
<dbReference type="InterPro" id="IPR041792">
    <property type="entry name" value="MPP_PAP"/>
</dbReference>
<dbReference type="InterPro" id="IPR004843">
    <property type="entry name" value="Calcineurin-like_PHP"/>
</dbReference>
<dbReference type="SUPFAM" id="SSF56300">
    <property type="entry name" value="Metallo-dependent phosphatases"/>
    <property type="match status" value="1"/>
</dbReference>
<dbReference type="Gene3D" id="3.60.21.10">
    <property type="match status" value="1"/>
</dbReference>
<keyword evidence="2" id="KW-0325">Glycoprotein</keyword>
<feature type="domain" description="Purple acid phosphatase N-terminal" evidence="5">
    <location>
        <begin position="62"/>
        <end position="145"/>
    </location>
</feature>
<evidence type="ECO:0000256" key="2">
    <source>
        <dbReference type="ARBA" id="ARBA00023180"/>
    </source>
</evidence>
<dbReference type="Pfam" id="PF14008">
    <property type="entry name" value="Metallophos_C"/>
    <property type="match status" value="1"/>
</dbReference>
<dbReference type="PANTHER" id="PTHR45867">
    <property type="entry name" value="PURPLE ACID PHOSPHATASE"/>
    <property type="match status" value="1"/>
</dbReference>
<dbReference type="InterPro" id="IPR015914">
    <property type="entry name" value="PAPs_N"/>
</dbReference>
<dbReference type="Pfam" id="PF00149">
    <property type="entry name" value="Metallophos"/>
    <property type="match status" value="1"/>
</dbReference>
<sequence>MISAPASSNSRKSTTIRAKSLVLPQTLALLLLLPLLVTIPSASAQLLSCPISTLFGDDQPGMVHISMTQDPTEMQVSWATEGQTDSEVEYGLDDNLDQTVSGVEECYNYDMVFHTATMTGLAADSNYSYRVGDGSVWTPTFNFNTLPSPASSVKFIAFGDHGMSDEAQQTSEKILQSDADFLILSGDISYANGDQSVWDDYLVYHEASMASMPWMMVPGNHENEASYGFDAYETRFEFPSDSNSDFWHSFDVGPVHFAGISTEHDFSAGSTQYQWLAQDLAKANANREQTPWLVVFGHKPMYTSHGDNSHDIDDQIRNELEPLFVEQGVNLVIWGHDHFYERTWPVLNSTVQDRGVNGNGLDFSEPGAPIHIIAGTAGRGSYDYADDKPEWVYYREKSHGILFITADSSTMSVEYETHAGEIGDAFTLYKVEPPVEEDEESGLLPGPSLLLMVLAFTLAAARGREKPSRT</sequence>
<dbReference type="CDD" id="cd00839">
    <property type="entry name" value="MPP_PAPs"/>
    <property type="match status" value="1"/>
</dbReference>
<dbReference type="Pfam" id="PF16656">
    <property type="entry name" value="Pur_ac_phosph_N"/>
    <property type="match status" value="1"/>
</dbReference>
<dbReference type="SUPFAM" id="SSF49363">
    <property type="entry name" value="Purple acid phosphatase, N-terminal domain"/>
    <property type="match status" value="1"/>
</dbReference>
<evidence type="ECO:0000313" key="6">
    <source>
        <dbReference type="EMBL" id="AIF02246.1"/>
    </source>
</evidence>
<evidence type="ECO:0000259" key="3">
    <source>
        <dbReference type="Pfam" id="PF00149"/>
    </source>
</evidence>
<feature type="domain" description="Calcineurin-like phosphoesterase" evidence="3">
    <location>
        <begin position="154"/>
        <end position="339"/>
    </location>
</feature>
<dbReference type="InterPro" id="IPR025733">
    <property type="entry name" value="PAPs_C"/>
</dbReference>
<dbReference type="GO" id="GO:0003993">
    <property type="term" value="F:acid phosphatase activity"/>
    <property type="evidence" value="ECO:0007669"/>
    <property type="project" value="InterPro"/>
</dbReference>
<evidence type="ECO:0000256" key="1">
    <source>
        <dbReference type="ARBA" id="ARBA00022729"/>
    </source>
</evidence>
<dbReference type="Gene3D" id="2.60.40.380">
    <property type="entry name" value="Purple acid phosphatase-like, N-terminal"/>
    <property type="match status" value="1"/>
</dbReference>
<dbReference type="InterPro" id="IPR008963">
    <property type="entry name" value="Purple_acid_Pase-like_N"/>
</dbReference>
<keyword evidence="1" id="KW-0732">Signal</keyword>